<evidence type="ECO:0000313" key="1">
    <source>
        <dbReference type="EMBL" id="RUR77051.1"/>
    </source>
</evidence>
<name>A0A433N6G9_CHLFR</name>
<dbReference type="STRING" id="211165.GCA_000317285_01728"/>
<dbReference type="Proteomes" id="UP000268857">
    <property type="component" value="Unassembled WGS sequence"/>
</dbReference>
<comment type="caution">
    <text evidence="1">The sequence shown here is derived from an EMBL/GenBank/DDBJ whole genome shotgun (WGS) entry which is preliminary data.</text>
</comment>
<dbReference type="AlphaFoldDB" id="A0A433N6G9"/>
<dbReference type="EMBL" id="RSCJ01000018">
    <property type="protein sequence ID" value="RUR77051.1"/>
    <property type="molecule type" value="Genomic_DNA"/>
</dbReference>
<evidence type="ECO:0000313" key="2">
    <source>
        <dbReference type="Proteomes" id="UP000268857"/>
    </source>
</evidence>
<accession>A0A433N6G9</accession>
<proteinExistence type="predicted"/>
<gene>
    <name evidence="1" type="ORF">PCC6912_40100</name>
</gene>
<reference evidence="1 2" key="1">
    <citation type="journal article" date="2019" name="Genome Biol. Evol.">
        <title>Day and night: Metabolic profiles and evolutionary relationships of six axenic non-marine cyanobacteria.</title>
        <authorList>
            <person name="Will S.E."/>
            <person name="Henke P."/>
            <person name="Boedeker C."/>
            <person name="Huang S."/>
            <person name="Brinkmann H."/>
            <person name="Rohde M."/>
            <person name="Jarek M."/>
            <person name="Friedl T."/>
            <person name="Seufert S."/>
            <person name="Schumacher M."/>
            <person name="Overmann J."/>
            <person name="Neumann-Schaal M."/>
            <person name="Petersen J."/>
        </authorList>
    </citation>
    <scope>NUCLEOTIDE SEQUENCE [LARGE SCALE GENOMIC DNA]</scope>
    <source>
        <strain evidence="1 2">PCC 6912</strain>
    </source>
</reference>
<organism evidence="1 2">
    <name type="scientific">Chlorogloeopsis fritschii PCC 6912</name>
    <dbReference type="NCBI Taxonomy" id="211165"/>
    <lineage>
        <taxon>Bacteria</taxon>
        <taxon>Bacillati</taxon>
        <taxon>Cyanobacteriota</taxon>
        <taxon>Cyanophyceae</taxon>
        <taxon>Nostocales</taxon>
        <taxon>Chlorogloeopsidaceae</taxon>
        <taxon>Chlorogloeopsis</taxon>
    </lineage>
</organism>
<sequence length="65" mass="7202">MVPNQSQYLNSQLSNLVLENGLPAVLTSFADVIFEIHKKTNKPEIDRVVFFIEQALAEVTEVAAA</sequence>
<dbReference type="RefSeq" id="WP_016879379.1">
    <property type="nucleotide sequence ID" value="NZ_CP170746.1"/>
</dbReference>
<keyword evidence="2" id="KW-1185">Reference proteome</keyword>
<protein>
    <submittedName>
        <fullName evidence="1">Uncharacterized protein</fullName>
    </submittedName>
</protein>